<accession>A0A967F149</accession>
<dbReference type="PANTHER" id="PTHR33337">
    <property type="entry name" value="GFA DOMAIN-CONTAINING PROTEIN"/>
    <property type="match status" value="1"/>
</dbReference>
<dbReference type="Gene3D" id="3.90.1590.10">
    <property type="entry name" value="glutathione-dependent formaldehyde- activating enzyme (gfa)"/>
    <property type="match status" value="1"/>
</dbReference>
<gene>
    <name evidence="6" type="ORF">HBA54_21120</name>
</gene>
<dbReference type="GO" id="GO:0016846">
    <property type="term" value="F:carbon-sulfur lyase activity"/>
    <property type="evidence" value="ECO:0007669"/>
    <property type="project" value="InterPro"/>
</dbReference>
<reference evidence="6" key="1">
    <citation type="submission" date="2020-03" db="EMBL/GenBank/DDBJ databases">
        <title>Genome of Pelagibius litoralis DSM 21314T.</title>
        <authorList>
            <person name="Wang G."/>
        </authorList>
    </citation>
    <scope>NUCLEOTIDE SEQUENCE</scope>
    <source>
        <strain evidence="6">DSM 21314</strain>
    </source>
</reference>
<evidence type="ECO:0000313" key="7">
    <source>
        <dbReference type="Proteomes" id="UP000761264"/>
    </source>
</evidence>
<feature type="domain" description="CENP-V/GFA" evidence="5">
    <location>
        <begin position="7"/>
        <end position="120"/>
    </location>
</feature>
<keyword evidence="2" id="KW-0479">Metal-binding</keyword>
<proteinExistence type="inferred from homology"/>
<comment type="similarity">
    <text evidence="1">Belongs to the Gfa family.</text>
</comment>
<keyword evidence="3" id="KW-0862">Zinc</keyword>
<name>A0A967F149_9PROT</name>
<dbReference type="GO" id="GO:0046872">
    <property type="term" value="F:metal ion binding"/>
    <property type="evidence" value="ECO:0007669"/>
    <property type="project" value="UniProtKB-KW"/>
</dbReference>
<evidence type="ECO:0000256" key="4">
    <source>
        <dbReference type="ARBA" id="ARBA00023239"/>
    </source>
</evidence>
<keyword evidence="7" id="KW-1185">Reference proteome</keyword>
<dbReference type="SUPFAM" id="SSF51316">
    <property type="entry name" value="Mss4-like"/>
    <property type="match status" value="1"/>
</dbReference>
<dbReference type="InterPro" id="IPR006913">
    <property type="entry name" value="CENP-V/GFA"/>
</dbReference>
<organism evidence="6 7">
    <name type="scientific">Pelagibius litoralis</name>
    <dbReference type="NCBI Taxonomy" id="374515"/>
    <lineage>
        <taxon>Bacteria</taxon>
        <taxon>Pseudomonadati</taxon>
        <taxon>Pseudomonadota</taxon>
        <taxon>Alphaproteobacteria</taxon>
        <taxon>Rhodospirillales</taxon>
        <taxon>Rhodovibrionaceae</taxon>
        <taxon>Pelagibius</taxon>
    </lineage>
</organism>
<dbReference type="EMBL" id="JAAQPH010000018">
    <property type="protein sequence ID" value="NIA71104.1"/>
    <property type="molecule type" value="Genomic_DNA"/>
</dbReference>
<keyword evidence="4" id="KW-0456">Lyase</keyword>
<dbReference type="InterPro" id="IPR011057">
    <property type="entry name" value="Mss4-like_sf"/>
</dbReference>
<evidence type="ECO:0000259" key="5">
    <source>
        <dbReference type="PROSITE" id="PS51891"/>
    </source>
</evidence>
<protein>
    <submittedName>
        <fullName evidence="6">GFA family protein</fullName>
    </submittedName>
</protein>
<dbReference type="PROSITE" id="PS51891">
    <property type="entry name" value="CENP_V_GFA"/>
    <property type="match status" value="1"/>
</dbReference>
<dbReference type="AlphaFoldDB" id="A0A967F149"/>
<sequence>MSDDSKMTGHCLCGAVKITVTGEHKDAGVCHCGMCRRWSGGPAMALDVGQDIEIEGRENVTAYRSSDWAERGFCKTCGSNLYYRIVEADSYVIYAGILDGQDSLTLKSQIFIDEKPAFYDFANQTQNMTGAEVFALYAPPADPN</sequence>
<dbReference type="Pfam" id="PF04828">
    <property type="entry name" value="GFA"/>
    <property type="match status" value="1"/>
</dbReference>
<evidence type="ECO:0000256" key="3">
    <source>
        <dbReference type="ARBA" id="ARBA00022833"/>
    </source>
</evidence>
<evidence type="ECO:0000313" key="6">
    <source>
        <dbReference type="EMBL" id="NIA71104.1"/>
    </source>
</evidence>
<dbReference type="Proteomes" id="UP000761264">
    <property type="component" value="Unassembled WGS sequence"/>
</dbReference>
<dbReference type="PANTHER" id="PTHR33337:SF40">
    <property type="entry name" value="CENP-V_GFA DOMAIN-CONTAINING PROTEIN-RELATED"/>
    <property type="match status" value="1"/>
</dbReference>
<evidence type="ECO:0000256" key="1">
    <source>
        <dbReference type="ARBA" id="ARBA00005495"/>
    </source>
</evidence>
<comment type="caution">
    <text evidence="6">The sequence shown here is derived from an EMBL/GenBank/DDBJ whole genome shotgun (WGS) entry which is preliminary data.</text>
</comment>
<evidence type="ECO:0000256" key="2">
    <source>
        <dbReference type="ARBA" id="ARBA00022723"/>
    </source>
</evidence>
<dbReference type="RefSeq" id="WP_167228377.1">
    <property type="nucleotide sequence ID" value="NZ_JAAQPH010000018.1"/>
</dbReference>